<dbReference type="GeneID" id="111125660"/>
<accession>A0A8B8DCX9</accession>
<dbReference type="RefSeq" id="XP_022325389.1">
    <property type="nucleotide sequence ID" value="XM_022469681.1"/>
</dbReference>
<name>A0A8B8DCX9_CRAVI</name>
<comment type="function">
    <text evidence="5">Component of the swi5-sfr1 complex, a complex required for double-strand break repair via homologous recombination.</text>
</comment>
<protein>
    <recommendedName>
        <fullName evidence="2">DNA repair protein SWI5 homolog</fullName>
    </recommendedName>
    <alternativeName>
        <fullName evidence="6">Protein SAE3 homolog</fullName>
    </alternativeName>
</protein>
<comment type="similarity">
    <text evidence="1">Belongs to the SWI5/SAE3 family.</text>
</comment>
<evidence type="ECO:0000256" key="2">
    <source>
        <dbReference type="ARBA" id="ARBA00019825"/>
    </source>
</evidence>
<evidence type="ECO:0000313" key="9">
    <source>
        <dbReference type="RefSeq" id="XP_022325389.1"/>
    </source>
</evidence>
<sequence length="140" mass="15949">MSRKSSTGSRRPQGTAFKSPLQLQKTSQNQVENVKDDAQELGGKLEAVNLEIAELESRGLKIEMLQLHIDKLHLYNELKDYAQMVLGRIAVLEGVRTKDLYPRYNLTWGTDRGTTNSYVVQNKQCQDTIETNGPIFNFLY</sequence>
<evidence type="ECO:0000256" key="3">
    <source>
        <dbReference type="ARBA" id="ARBA00022763"/>
    </source>
</evidence>
<evidence type="ECO:0000313" key="8">
    <source>
        <dbReference type="Proteomes" id="UP000694844"/>
    </source>
</evidence>
<evidence type="ECO:0000256" key="4">
    <source>
        <dbReference type="ARBA" id="ARBA00023204"/>
    </source>
</evidence>
<dbReference type="Pfam" id="PF07061">
    <property type="entry name" value="Swi5"/>
    <property type="match status" value="1"/>
</dbReference>
<dbReference type="AlphaFoldDB" id="A0A8B8DCX9"/>
<dbReference type="KEGG" id="cvn:111125660"/>
<dbReference type="InterPro" id="IPR010760">
    <property type="entry name" value="DNA-repair_Swi5"/>
</dbReference>
<dbReference type="Gene3D" id="1.20.5.170">
    <property type="match status" value="1"/>
</dbReference>
<keyword evidence="3" id="KW-0227">DNA damage</keyword>
<dbReference type="PANTHER" id="PTHR28529">
    <property type="entry name" value="DNA REPAIR PROTEIN SWI5 HOMOLOG"/>
    <property type="match status" value="1"/>
</dbReference>
<keyword evidence="4" id="KW-0234">DNA repair</keyword>
<reference evidence="9" key="1">
    <citation type="submission" date="2025-08" db="UniProtKB">
        <authorList>
            <consortium name="RefSeq"/>
        </authorList>
    </citation>
    <scope>IDENTIFICATION</scope>
    <source>
        <tissue evidence="9">Whole sample</tissue>
    </source>
</reference>
<keyword evidence="8" id="KW-1185">Reference proteome</keyword>
<evidence type="ECO:0000256" key="5">
    <source>
        <dbReference type="ARBA" id="ARBA00025380"/>
    </source>
</evidence>
<proteinExistence type="inferred from homology"/>
<gene>
    <name evidence="9" type="primary">LOC111125660</name>
</gene>
<evidence type="ECO:0000256" key="1">
    <source>
        <dbReference type="ARBA" id="ARBA00008060"/>
    </source>
</evidence>
<dbReference type="Proteomes" id="UP000694844">
    <property type="component" value="Chromosome 3"/>
</dbReference>
<dbReference type="GO" id="GO:0034974">
    <property type="term" value="C:Swi5-Swi2 complex"/>
    <property type="evidence" value="ECO:0007669"/>
    <property type="project" value="TreeGrafter"/>
</dbReference>
<feature type="compositionally biased region" description="Polar residues" evidence="7">
    <location>
        <begin position="1"/>
        <end position="12"/>
    </location>
</feature>
<dbReference type="OrthoDB" id="255837at2759"/>
<organism evidence="8 9">
    <name type="scientific">Crassostrea virginica</name>
    <name type="common">Eastern oyster</name>
    <dbReference type="NCBI Taxonomy" id="6565"/>
    <lineage>
        <taxon>Eukaryota</taxon>
        <taxon>Metazoa</taxon>
        <taxon>Spiralia</taxon>
        <taxon>Lophotrochozoa</taxon>
        <taxon>Mollusca</taxon>
        <taxon>Bivalvia</taxon>
        <taxon>Autobranchia</taxon>
        <taxon>Pteriomorphia</taxon>
        <taxon>Ostreida</taxon>
        <taxon>Ostreoidea</taxon>
        <taxon>Ostreidae</taxon>
        <taxon>Crassostrea</taxon>
    </lineage>
</organism>
<feature type="compositionally biased region" description="Polar residues" evidence="7">
    <location>
        <begin position="21"/>
        <end position="32"/>
    </location>
</feature>
<dbReference type="PANTHER" id="PTHR28529:SF2">
    <property type="entry name" value="DNA REPAIR PROTEIN SWI5 HOMOLOG"/>
    <property type="match status" value="1"/>
</dbReference>
<dbReference type="GO" id="GO:0000724">
    <property type="term" value="P:double-strand break repair via homologous recombination"/>
    <property type="evidence" value="ECO:0007669"/>
    <property type="project" value="TreeGrafter"/>
</dbReference>
<evidence type="ECO:0000256" key="6">
    <source>
        <dbReference type="ARBA" id="ARBA00030081"/>
    </source>
</evidence>
<feature type="region of interest" description="Disordered" evidence="7">
    <location>
        <begin position="1"/>
        <end position="35"/>
    </location>
</feature>
<evidence type="ECO:0000256" key="7">
    <source>
        <dbReference type="SAM" id="MobiDB-lite"/>
    </source>
</evidence>
<dbReference type="GO" id="GO:0032798">
    <property type="term" value="C:Swi5-Sfr1 complex"/>
    <property type="evidence" value="ECO:0007669"/>
    <property type="project" value="TreeGrafter"/>
</dbReference>